<dbReference type="STRING" id="54.SAMN02745121_01134"/>
<sequence>MDKHDLILASDLPPHDLELVDLDDLRAAFGGQGDLHGAPEAAAVPPPKTVMCPSW</sequence>
<organism evidence="1 2">
    <name type="scientific">Nannocystis exedens</name>
    <dbReference type="NCBI Taxonomy" id="54"/>
    <lineage>
        <taxon>Bacteria</taxon>
        <taxon>Pseudomonadati</taxon>
        <taxon>Myxococcota</taxon>
        <taxon>Polyangia</taxon>
        <taxon>Nannocystales</taxon>
        <taxon>Nannocystaceae</taxon>
        <taxon>Nannocystis</taxon>
    </lineage>
</organism>
<proteinExistence type="predicted"/>
<accession>A0A1I1UC60</accession>
<name>A0A1I1UC60_9BACT</name>
<evidence type="ECO:0000313" key="1">
    <source>
        <dbReference type="EMBL" id="SFD68339.1"/>
    </source>
</evidence>
<reference evidence="2" key="1">
    <citation type="submission" date="2016-10" db="EMBL/GenBank/DDBJ databases">
        <authorList>
            <person name="Varghese N."/>
            <person name="Submissions S."/>
        </authorList>
    </citation>
    <scope>NUCLEOTIDE SEQUENCE [LARGE SCALE GENOMIC DNA]</scope>
    <source>
        <strain evidence="2">ATCC 25963</strain>
    </source>
</reference>
<gene>
    <name evidence="1" type="ORF">SAMN02745121_01134</name>
</gene>
<protein>
    <submittedName>
        <fullName evidence="1">Uncharacterized protein</fullName>
    </submittedName>
</protein>
<evidence type="ECO:0000313" key="2">
    <source>
        <dbReference type="Proteomes" id="UP000199400"/>
    </source>
</evidence>
<dbReference type="Proteomes" id="UP000199400">
    <property type="component" value="Unassembled WGS sequence"/>
</dbReference>
<keyword evidence="2" id="KW-1185">Reference proteome</keyword>
<dbReference type="RefSeq" id="WP_170135937.1">
    <property type="nucleotide sequence ID" value="NZ_FOMX01000003.1"/>
</dbReference>
<dbReference type="AlphaFoldDB" id="A0A1I1UC60"/>
<dbReference type="EMBL" id="FOMX01000003">
    <property type="protein sequence ID" value="SFD68339.1"/>
    <property type="molecule type" value="Genomic_DNA"/>
</dbReference>